<dbReference type="STRING" id="407821.A0A087TAZ9"/>
<sequence length="331" mass="38605">MTSLYAMRKGEVLAVDENDIGQFLGLLLFSGYHQVPGEDLYWSTQEDLSVPVVSSVMPRNKFRKLKKYFHIIDNTKLALEDKTGKVSPFYEELEKNFQQFGIFHSKLSIDESMIPFYGHHSAKMFIRGKPIRFGYKIWMLCFNNGYPYAMKIYSGKTPLWDLELCENFHQVLKIQVASKWQRGNFDYRSDGQVYICRWKDSAVVNIASNYSTHEPVSKAKRVCRAKKKKIDISQPFLIKMYNEGMGGVDLLDRLLGSYRPTFRSKKWYWNLFSNALNMAVVAGCILHSHLHKGTEVELSHLNFRREITLCLLRMKPKVYSVPRPRAHNFEI</sequence>
<evidence type="ECO:0000313" key="3">
    <source>
        <dbReference type="Proteomes" id="UP000054359"/>
    </source>
</evidence>
<dbReference type="OMA" id="FRENCMQ"/>
<reference evidence="2 3" key="1">
    <citation type="submission" date="2013-11" db="EMBL/GenBank/DDBJ databases">
        <title>Genome sequencing of Stegodyphus mimosarum.</title>
        <authorList>
            <person name="Bechsgaard J."/>
        </authorList>
    </citation>
    <scope>NUCLEOTIDE SEQUENCE [LARGE SCALE GENOMIC DNA]</scope>
</reference>
<feature type="domain" description="PiggyBac transposable element-derived protein" evidence="1">
    <location>
        <begin position="2"/>
        <end position="157"/>
    </location>
</feature>
<keyword evidence="3" id="KW-1185">Reference proteome</keyword>
<feature type="non-terminal residue" evidence="2">
    <location>
        <position position="331"/>
    </location>
</feature>
<proteinExistence type="predicted"/>
<organism evidence="2 3">
    <name type="scientific">Stegodyphus mimosarum</name>
    <name type="common">African social velvet spider</name>
    <dbReference type="NCBI Taxonomy" id="407821"/>
    <lineage>
        <taxon>Eukaryota</taxon>
        <taxon>Metazoa</taxon>
        <taxon>Ecdysozoa</taxon>
        <taxon>Arthropoda</taxon>
        <taxon>Chelicerata</taxon>
        <taxon>Arachnida</taxon>
        <taxon>Araneae</taxon>
        <taxon>Araneomorphae</taxon>
        <taxon>Entelegynae</taxon>
        <taxon>Eresoidea</taxon>
        <taxon>Eresidae</taxon>
        <taxon>Stegodyphus</taxon>
    </lineage>
</organism>
<evidence type="ECO:0000259" key="1">
    <source>
        <dbReference type="Pfam" id="PF13843"/>
    </source>
</evidence>
<dbReference type="InterPro" id="IPR029526">
    <property type="entry name" value="PGBD"/>
</dbReference>
<dbReference type="Proteomes" id="UP000054359">
    <property type="component" value="Unassembled WGS sequence"/>
</dbReference>
<evidence type="ECO:0000313" key="2">
    <source>
        <dbReference type="EMBL" id="KFM62288.1"/>
    </source>
</evidence>
<gene>
    <name evidence="2" type="ORF">X975_17201</name>
</gene>
<dbReference type="EMBL" id="KK114371">
    <property type="protein sequence ID" value="KFM62288.1"/>
    <property type="molecule type" value="Genomic_DNA"/>
</dbReference>
<protein>
    <submittedName>
        <fullName evidence="2">PiggyBac transposable element-derived protein 3</fullName>
    </submittedName>
</protein>
<dbReference type="PANTHER" id="PTHR47055:SF3">
    <property type="entry name" value="PHORBOL-ESTER_DAG-TYPE DOMAIN-CONTAINING PROTEIN"/>
    <property type="match status" value="1"/>
</dbReference>
<accession>A0A087TAZ9</accession>
<dbReference type="GO" id="GO:0043565">
    <property type="term" value="F:sequence-specific DNA binding"/>
    <property type="evidence" value="ECO:0007669"/>
    <property type="project" value="TreeGrafter"/>
</dbReference>
<name>A0A087TAZ9_STEMI</name>
<dbReference type="OrthoDB" id="6434810at2759"/>
<feature type="domain" description="PiggyBac transposable element-derived protein" evidence="1">
    <location>
        <begin position="177"/>
        <end position="281"/>
    </location>
</feature>
<dbReference type="Pfam" id="PF13843">
    <property type="entry name" value="DDE_Tnp_1_7"/>
    <property type="match status" value="2"/>
</dbReference>
<dbReference type="InterPro" id="IPR052638">
    <property type="entry name" value="PiggyBac_TE-derived"/>
</dbReference>
<dbReference type="AlphaFoldDB" id="A0A087TAZ9"/>
<dbReference type="PANTHER" id="PTHR47055">
    <property type="entry name" value="DDE_TNP_1_7 DOMAIN-CONTAINING PROTEIN"/>
    <property type="match status" value="1"/>
</dbReference>